<name>A0A2P6TZF2_CHLSO</name>
<dbReference type="GO" id="GO:0005524">
    <property type="term" value="F:ATP binding"/>
    <property type="evidence" value="ECO:0007669"/>
    <property type="project" value="UniProtKB-UniRule"/>
</dbReference>
<evidence type="ECO:0000256" key="3">
    <source>
        <dbReference type="ARBA" id="ARBA00022806"/>
    </source>
</evidence>
<feature type="compositionally biased region" description="Acidic residues" evidence="8">
    <location>
        <begin position="485"/>
        <end position="520"/>
    </location>
</feature>
<feature type="domain" description="Helicase ATP-binding" evidence="9">
    <location>
        <begin position="243"/>
        <end position="566"/>
    </location>
</feature>
<feature type="region of interest" description="Disordered" evidence="8">
    <location>
        <begin position="56"/>
        <end position="84"/>
    </location>
</feature>
<dbReference type="EMBL" id="LHPG02000003">
    <property type="protein sequence ID" value="PRW59445.1"/>
    <property type="molecule type" value="Genomic_DNA"/>
</dbReference>
<evidence type="ECO:0000256" key="6">
    <source>
        <dbReference type="PROSITE-ProRule" id="PRU00552"/>
    </source>
</evidence>
<feature type="region of interest" description="Disordered" evidence="8">
    <location>
        <begin position="113"/>
        <end position="139"/>
    </location>
</feature>
<keyword evidence="5 7" id="KW-0694">RNA-binding</keyword>
<dbReference type="InterPro" id="IPR014014">
    <property type="entry name" value="RNA_helicase_DEAD_Q_motif"/>
</dbReference>
<dbReference type="Proteomes" id="UP000239899">
    <property type="component" value="Unassembled WGS sequence"/>
</dbReference>
<feature type="short sequence motif" description="Q motif" evidence="6">
    <location>
        <begin position="211"/>
        <end position="239"/>
    </location>
</feature>
<dbReference type="CDD" id="cd18787">
    <property type="entry name" value="SF2_C_DEAD"/>
    <property type="match status" value="1"/>
</dbReference>
<comment type="similarity">
    <text evidence="7">Belongs to the DEAD box helicase family.</text>
</comment>
<evidence type="ECO:0000256" key="5">
    <source>
        <dbReference type="ARBA" id="ARBA00022884"/>
    </source>
</evidence>
<evidence type="ECO:0000256" key="8">
    <source>
        <dbReference type="SAM" id="MobiDB-lite"/>
    </source>
</evidence>
<evidence type="ECO:0000256" key="7">
    <source>
        <dbReference type="RuleBase" id="RU365068"/>
    </source>
</evidence>
<evidence type="ECO:0000259" key="11">
    <source>
        <dbReference type="PROSITE" id="PS51195"/>
    </source>
</evidence>
<feature type="region of interest" description="Disordered" evidence="8">
    <location>
        <begin position="284"/>
        <end position="315"/>
    </location>
</feature>
<protein>
    <recommendedName>
        <fullName evidence="7">ATP-dependent RNA helicase</fullName>
        <ecNumber evidence="7">3.6.4.13</ecNumber>
    </recommendedName>
</protein>
<comment type="catalytic activity">
    <reaction evidence="7">
        <text>ATP + H2O = ADP + phosphate + H(+)</text>
        <dbReference type="Rhea" id="RHEA:13065"/>
        <dbReference type="ChEBI" id="CHEBI:15377"/>
        <dbReference type="ChEBI" id="CHEBI:15378"/>
        <dbReference type="ChEBI" id="CHEBI:30616"/>
        <dbReference type="ChEBI" id="CHEBI:43474"/>
        <dbReference type="ChEBI" id="CHEBI:456216"/>
        <dbReference type="EC" id="3.6.4.13"/>
    </reaction>
</comment>
<feature type="compositionally biased region" description="Acidic residues" evidence="8">
    <location>
        <begin position="119"/>
        <end position="131"/>
    </location>
</feature>
<organism evidence="12 13">
    <name type="scientific">Chlorella sorokiniana</name>
    <name type="common">Freshwater green alga</name>
    <dbReference type="NCBI Taxonomy" id="3076"/>
    <lineage>
        <taxon>Eukaryota</taxon>
        <taxon>Viridiplantae</taxon>
        <taxon>Chlorophyta</taxon>
        <taxon>core chlorophytes</taxon>
        <taxon>Trebouxiophyceae</taxon>
        <taxon>Chlorellales</taxon>
        <taxon>Chlorellaceae</taxon>
        <taxon>Chlorella clade</taxon>
        <taxon>Chlorella</taxon>
    </lineage>
</organism>
<feature type="region of interest" description="Disordered" evidence="8">
    <location>
        <begin position="810"/>
        <end position="850"/>
    </location>
</feature>
<keyword evidence="4 7" id="KW-0067">ATP-binding</keyword>
<accession>A0A2P6TZF2</accession>
<feature type="region of interest" description="Disordered" evidence="8">
    <location>
        <begin position="159"/>
        <end position="182"/>
    </location>
</feature>
<feature type="compositionally biased region" description="Low complexity" evidence="8">
    <location>
        <begin position="970"/>
        <end position="985"/>
    </location>
</feature>
<dbReference type="AlphaFoldDB" id="A0A2P6TZF2"/>
<feature type="compositionally biased region" description="Basic and acidic residues" evidence="8">
    <location>
        <begin position="836"/>
        <end position="845"/>
    </location>
</feature>
<evidence type="ECO:0000313" key="13">
    <source>
        <dbReference type="Proteomes" id="UP000239899"/>
    </source>
</evidence>
<evidence type="ECO:0000259" key="9">
    <source>
        <dbReference type="PROSITE" id="PS51192"/>
    </source>
</evidence>
<dbReference type="PROSITE" id="PS51195">
    <property type="entry name" value="Q_MOTIF"/>
    <property type="match status" value="1"/>
</dbReference>
<dbReference type="STRING" id="3076.A0A2P6TZF2"/>
<dbReference type="InterPro" id="IPR027417">
    <property type="entry name" value="P-loop_NTPase"/>
</dbReference>
<dbReference type="PROSITE" id="PS00039">
    <property type="entry name" value="DEAD_ATP_HELICASE"/>
    <property type="match status" value="1"/>
</dbReference>
<dbReference type="Gene3D" id="3.40.50.300">
    <property type="entry name" value="P-loop containing nucleotide triphosphate hydrolases"/>
    <property type="match status" value="3"/>
</dbReference>
<dbReference type="PANTHER" id="PTHR24031">
    <property type="entry name" value="RNA HELICASE"/>
    <property type="match status" value="1"/>
</dbReference>
<reference evidence="12 13" key="1">
    <citation type="journal article" date="2018" name="Plant J.">
        <title>Genome sequences of Chlorella sorokiniana UTEX 1602 and Micractinium conductrix SAG 241.80: implications to maltose excretion by a green alga.</title>
        <authorList>
            <person name="Arriola M.B."/>
            <person name="Velmurugan N."/>
            <person name="Zhang Y."/>
            <person name="Plunkett M.H."/>
            <person name="Hondzo H."/>
            <person name="Barney B.M."/>
        </authorList>
    </citation>
    <scope>NUCLEOTIDE SEQUENCE [LARGE SCALE GENOMIC DNA]</scope>
    <source>
        <strain evidence="13">UTEX 1602</strain>
    </source>
</reference>
<dbReference type="OrthoDB" id="4310724at2759"/>
<dbReference type="InterPro" id="IPR014001">
    <property type="entry name" value="Helicase_ATP-bd"/>
</dbReference>
<dbReference type="GO" id="GO:0003723">
    <property type="term" value="F:RNA binding"/>
    <property type="evidence" value="ECO:0007669"/>
    <property type="project" value="UniProtKB-UniRule"/>
</dbReference>
<feature type="region of interest" description="Disordered" evidence="8">
    <location>
        <begin position="891"/>
        <end position="1023"/>
    </location>
</feature>
<gene>
    <name evidence="12" type="ORF">C2E21_1894</name>
</gene>
<dbReference type="SMART" id="SM00487">
    <property type="entry name" value="DEXDc"/>
    <property type="match status" value="1"/>
</dbReference>
<dbReference type="PROSITE" id="PS51192">
    <property type="entry name" value="HELICASE_ATP_BIND_1"/>
    <property type="match status" value="1"/>
</dbReference>
<feature type="compositionally biased region" description="Basic and acidic residues" evidence="8">
    <location>
        <begin position="471"/>
        <end position="484"/>
    </location>
</feature>
<evidence type="ECO:0000259" key="10">
    <source>
        <dbReference type="PROSITE" id="PS51194"/>
    </source>
</evidence>
<proteinExistence type="inferred from homology"/>
<comment type="domain">
    <text evidence="7">The Q motif is unique to and characteristic of the DEAD box family of RNA helicases and controls ATP binding and hydrolysis.</text>
</comment>
<dbReference type="SMART" id="SM00490">
    <property type="entry name" value="HELICc"/>
    <property type="match status" value="1"/>
</dbReference>
<dbReference type="EC" id="3.6.4.13" evidence="7"/>
<sequence>MGKKRGGGGREFWDGLSGWKSVQVGDDLLLGSDEYGFCGLEELDASALGALIVSGGGEQPAADEAQAGDGGGAGAAEKQKGKKRKAADAAAAAAAAGPAAKSAAGKAIKQGKKGQQDVAAEEEGAAAEEGGEAAAAGDEQSVAALKQQLAALQAENKQLKKQKKKEEKVAKRAAAAAQKKEERQARRAAAAAAAAEAAAATEAAAAVVDVSAWKELQLHPQIEAAIARLGFSAPTHVQAECLPAAIRDRRDVIGAAQTGSGKTLAFGLPIMQLLLQERDQSDAAGAAGAAQQEGDGGEGEGGAAVAAGGSGGGREASPLRALILAPTRELAMQVCEHLQAVGKPCGIWVVPIVGGISALKQERLLSKHPEVIVAIPGRLWHWGSTILTLSIHTTLFNCLQVIVATPGRLWDLMRDGQAHVTRLDRLSFLVIDEADRMVQQGHYGELSSILGAIPAQQALAAPEGAEAADEPAEREPVQRLRAAGDDSDEDAEEEGEEEEEEGDAEEGGESEQEEEGEEAAGEGQAGAASPAAQQAQEQQGQQQQRGGGRPPRPHRMQTFVFSATLTLPANLRRRLRKGGGGASGSSDLDALMDKIPFRGKPKIVDLTSARRLAERVTEAYVACGEAQRDEVLYCLLAKHPGRTIVFVNAISAVRRLAAILKLLGLPAQPLHAGMQQRQRLKALDRFKADDNAILVATDVAARGLDIKDVRCVVHYQLPASVDVYVHRSGRTARAEAEGVAIALVTPKENARFLALLRAMKREEPPEFPLDATLLPAVHARVRLAVRLDELERKQSKAKADKSWRQTHAEQLGIELSSDDEDDEGGSGRRQGKKAKREAAGKRGPEDAETAADVRSQLAALLAEPLQPKFSRKWFTGGAAAAVMAAVDPSAPAAAGGKKRKKAAAAEQAAAAGEEAAPVPEPRTVQTVNQAVALAQQQADSRSRAAGAAGTAGGKQKQQQKKAGKKKAQDPRAAALQAALNKALTAKQRKKAGGRGMTVVATALGRESGGPDALQALRQKLGGR</sequence>
<comment type="caution">
    <text evidence="12">The sequence shown here is derived from an EMBL/GenBank/DDBJ whole genome shotgun (WGS) entry which is preliminary data.</text>
</comment>
<evidence type="ECO:0000256" key="4">
    <source>
        <dbReference type="ARBA" id="ARBA00022840"/>
    </source>
</evidence>
<evidence type="ECO:0000313" key="12">
    <source>
        <dbReference type="EMBL" id="PRW59445.1"/>
    </source>
</evidence>
<keyword evidence="13" id="KW-1185">Reference proteome</keyword>
<feature type="compositionally biased region" description="Low complexity" evidence="8">
    <location>
        <begin position="904"/>
        <end position="917"/>
    </location>
</feature>
<feature type="domain" description="Helicase C-terminal" evidence="10">
    <location>
        <begin position="615"/>
        <end position="775"/>
    </location>
</feature>
<evidence type="ECO:0000256" key="1">
    <source>
        <dbReference type="ARBA" id="ARBA00022741"/>
    </source>
</evidence>
<dbReference type="PROSITE" id="PS51194">
    <property type="entry name" value="HELICASE_CTER"/>
    <property type="match status" value="1"/>
</dbReference>
<dbReference type="InterPro" id="IPR011545">
    <property type="entry name" value="DEAD/DEAH_box_helicase_dom"/>
</dbReference>
<feature type="compositionally biased region" description="Low complexity" evidence="8">
    <location>
        <begin position="521"/>
        <end position="544"/>
    </location>
</feature>
<dbReference type="SUPFAM" id="SSF52540">
    <property type="entry name" value="P-loop containing nucleoside triphosphate hydrolases"/>
    <property type="match status" value="1"/>
</dbReference>
<dbReference type="GO" id="GO:0016787">
    <property type="term" value="F:hydrolase activity"/>
    <property type="evidence" value="ECO:0007669"/>
    <property type="project" value="UniProtKB-KW"/>
</dbReference>
<comment type="function">
    <text evidence="7">RNA helicase.</text>
</comment>
<keyword evidence="3 7" id="KW-0347">Helicase</keyword>
<dbReference type="InterPro" id="IPR001650">
    <property type="entry name" value="Helicase_C-like"/>
</dbReference>
<dbReference type="InterPro" id="IPR000629">
    <property type="entry name" value="RNA-helicase_DEAD-box_CS"/>
</dbReference>
<keyword evidence="2 7" id="KW-0378">Hydrolase</keyword>
<dbReference type="Pfam" id="PF00271">
    <property type="entry name" value="Helicase_C"/>
    <property type="match status" value="1"/>
</dbReference>
<feature type="compositionally biased region" description="Low complexity" evidence="8">
    <location>
        <begin position="284"/>
        <end position="293"/>
    </location>
</feature>
<keyword evidence="1 7" id="KW-0547">Nucleotide-binding</keyword>
<feature type="compositionally biased region" description="Low complexity" evidence="8">
    <location>
        <begin position="924"/>
        <end position="956"/>
    </location>
</feature>
<feature type="domain" description="DEAD-box RNA helicase Q" evidence="11">
    <location>
        <begin position="211"/>
        <end position="239"/>
    </location>
</feature>
<feature type="region of interest" description="Disordered" evidence="8">
    <location>
        <begin position="460"/>
        <end position="555"/>
    </location>
</feature>
<evidence type="ECO:0000256" key="2">
    <source>
        <dbReference type="ARBA" id="ARBA00022801"/>
    </source>
</evidence>
<dbReference type="GO" id="GO:0003724">
    <property type="term" value="F:RNA helicase activity"/>
    <property type="evidence" value="ECO:0007669"/>
    <property type="project" value="UniProtKB-EC"/>
</dbReference>
<dbReference type="Pfam" id="PF00270">
    <property type="entry name" value="DEAD"/>
    <property type="match status" value="2"/>
</dbReference>